<dbReference type="FunFam" id="1.20.1050.10:FF:000018">
    <property type="entry name" value="Glutathione S-transferase U20"/>
    <property type="match status" value="1"/>
</dbReference>
<dbReference type="SFLD" id="SFLDG00358">
    <property type="entry name" value="Main_(cytGST)"/>
    <property type="match status" value="1"/>
</dbReference>
<dbReference type="Pfam" id="PF02798">
    <property type="entry name" value="GST_N"/>
    <property type="match status" value="1"/>
</dbReference>
<dbReference type="PANTHER" id="PTHR11260:SF547">
    <property type="entry name" value="GLUTATHIONE S-TRANSFERASE"/>
    <property type="match status" value="1"/>
</dbReference>
<dbReference type="GO" id="GO:0005829">
    <property type="term" value="C:cytosol"/>
    <property type="evidence" value="ECO:0007669"/>
    <property type="project" value="UniProtKB-SubCell"/>
</dbReference>
<evidence type="ECO:0000256" key="2">
    <source>
        <dbReference type="ARBA" id="ARBA00047960"/>
    </source>
</evidence>
<dbReference type="GO" id="GO:0004364">
    <property type="term" value="F:glutathione transferase activity"/>
    <property type="evidence" value="ECO:0007669"/>
    <property type="project" value="UniProtKB-UniRule"/>
</dbReference>
<dbReference type="EnsemblPlants" id="Kaladp0172s0033.1.v1.1">
    <property type="protein sequence ID" value="Kaladp0172s0033.1.v1.1"/>
    <property type="gene ID" value="Kaladp0172s0033.v1.1"/>
</dbReference>
<keyword evidence="1 3" id="KW-0808">Transferase</keyword>
<evidence type="ECO:0000259" key="5">
    <source>
        <dbReference type="PROSITE" id="PS50405"/>
    </source>
</evidence>
<dbReference type="InterPro" id="IPR036282">
    <property type="entry name" value="Glutathione-S-Trfase_C_sf"/>
</dbReference>
<dbReference type="GO" id="GO:0006749">
    <property type="term" value="P:glutathione metabolic process"/>
    <property type="evidence" value="ECO:0007669"/>
    <property type="project" value="InterPro"/>
</dbReference>
<sequence length="220" mass="24777">MGEDELVLLDFWASPFCARVKIALAEKGVAFESRAEDLFNGKSELLLKSNPTYAKVPVLLHNGKSVNESSIIVSYVDETWASPALLPPCAYGKAQARFWADYIDKKVFEAGSSIWRSRGEELEVAKKEFLEIVRTLENELGDKAYFGGESFGYVDILLIGLVSWFDAYERFGSFKVEDESPKFAAWAKKCLLRESVANVIPEADKVYEFIAMMRKMNGIE</sequence>
<dbReference type="InterPro" id="IPR036249">
    <property type="entry name" value="Thioredoxin-like_sf"/>
</dbReference>
<evidence type="ECO:0000259" key="4">
    <source>
        <dbReference type="PROSITE" id="PS50404"/>
    </source>
</evidence>
<dbReference type="Gramene" id="Kaladp0172s0033.1.v1.1">
    <property type="protein sequence ID" value="Kaladp0172s0033.1.v1.1"/>
    <property type="gene ID" value="Kaladp0172s0033.v1.1"/>
</dbReference>
<dbReference type="InterPro" id="IPR010987">
    <property type="entry name" value="Glutathione-S-Trfase_C-like"/>
</dbReference>
<dbReference type="SUPFAM" id="SSF47616">
    <property type="entry name" value="GST C-terminal domain-like"/>
    <property type="match status" value="1"/>
</dbReference>
<dbReference type="InterPro" id="IPR045073">
    <property type="entry name" value="Omega/Tau-like"/>
</dbReference>
<comment type="subcellular location">
    <subcellularLocation>
        <location evidence="3">Cytoplasm</location>
        <location evidence="3">Cytosol</location>
    </subcellularLocation>
</comment>
<comment type="similarity">
    <text evidence="3">Belongs to the GST superfamily.</text>
</comment>
<dbReference type="PANTHER" id="PTHR11260">
    <property type="entry name" value="GLUTATHIONE S-TRANSFERASE, GST, SUPERFAMILY, GST DOMAIN CONTAINING"/>
    <property type="match status" value="1"/>
</dbReference>
<dbReference type="SFLD" id="SFLDS00019">
    <property type="entry name" value="Glutathione_Transferase_(cytos"/>
    <property type="match status" value="1"/>
</dbReference>
<name>A0A7N1A7T7_KALFE</name>
<accession>A0A7N1A7T7</accession>
<dbReference type="Proteomes" id="UP000594263">
    <property type="component" value="Unplaced"/>
</dbReference>
<dbReference type="FunFam" id="3.40.30.10:FF:000014">
    <property type="entry name" value="Tau class glutathione S-transferase"/>
    <property type="match status" value="1"/>
</dbReference>
<dbReference type="CDD" id="cd03058">
    <property type="entry name" value="GST_N_Tau"/>
    <property type="match status" value="1"/>
</dbReference>
<dbReference type="Gene3D" id="3.40.30.10">
    <property type="entry name" value="Glutaredoxin"/>
    <property type="match status" value="1"/>
</dbReference>
<dbReference type="InterPro" id="IPR004045">
    <property type="entry name" value="Glutathione_S-Trfase_N"/>
</dbReference>
<keyword evidence="3" id="KW-0963">Cytoplasm</keyword>
<feature type="domain" description="GST N-terminal" evidence="4">
    <location>
        <begin position="4"/>
        <end position="84"/>
    </location>
</feature>
<evidence type="ECO:0000313" key="6">
    <source>
        <dbReference type="EnsemblPlants" id="Kaladp0172s0033.1.v1.1"/>
    </source>
</evidence>
<dbReference type="SUPFAM" id="SSF52833">
    <property type="entry name" value="Thioredoxin-like"/>
    <property type="match status" value="1"/>
</dbReference>
<dbReference type="CDD" id="cd03185">
    <property type="entry name" value="GST_C_Tau"/>
    <property type="match status" value="1"/>
</dbReference>
<keyword evidence="7" id="KW-1185">Reference proteome</keyword>
<reference evidence="6" key="1">
    <citation type="submission" date="2021-01" db="UniProtKB">
        <authorList>
            <consortium name="EnsemblPlants"/>
        </authorList>
    </citation>
    <scope>IDENTIFICATION</scope>
</reference>
<dbReference type="SFLD" id="SFLDG01152">
    <property type="entry name" value="Main.3:_Omega-_and_Tau-like"/>
    <property type="match status" value="1"/>
</dbReference>
<dbReference type="OMA" id="LRKMHGI"/>
<dbReference type="Gene3D" id="1.20.1050.10">
    <property type="match status" value="1"/>
</dbReference>
<comment type="function">
    <text evidence="3">Is involved in the conjugation of reduced glutathione to a wide number of exogenous and endogenous hydrophobic electrophiles.</text>
</comment>
<evidence type="ECO:0000313" key="7">
    <source>
        <dbReference type="Proteomes" id="UP000594263"/>
    </source>
</evidence>
<dbReference type="Pfam" id="PF13410">
    <property type="entry name" value="GST_C_2"/>
    <property type="match status" value="1"/>
</dbReference>
<evidence type="ECO:0000256" key="3">
    <source>
        <dbReference type="RuleBase" id="RU369102"/>
    </source>
</evidence>
<protein>
    <recommendedName>
        <fullName evidence="3">Glutathione S-transferase</fullName>
        <ecNumber evidence="3">2.5.1.18</ecNumber>
    </recommendedName>
</protein>
<proteinExistence type="inferred from homology"/>
<dbReference type="InterPro" id="IPR045074">
    <property type="entry name" value="GST_C_Tau"/>
</dbReference>
<dbReference type="PROSITE" id="PS50405">
    <property type="entry name" value="GST_CTER"/>
    <property type="match status" value="1"/>
</dbReference>
<dbReference type="AlphaFoldDB" id="A0A7N1A7T7"/>
<dbReference type="EC" id="2.5.1.18" evidence="3"/>
<feature type="domain" description="GST C-terminal" evidence="5">
    <location>
        <begin position="89"/>
        <end position="209"/>
    </location>
</feature>
<dbReference type="PROSITE" id="PS50404">
    <property type="entry name" value="GST_NTER"/>
    <property type="match status" value="1"/>
</dbReference>
<dbReference type="InterPro" id="IPR040079">
    <property type="entry name" value="Glutathione_S-Trfase"/>
</dbReference>
<organism evidence="6 7">
    <name type="scientific">Kalanchoe fedtschenkoi</name>
    <name type="common">Lavender scallops</name>
    <name type="synonym">South American air plant</name>
    <dbReference type="NCBI Taxonomy" id="63787"/>
    <lineage>
        <taxon>Eukaryota</taxon>
        <taxon>Viridiplantae</taxon>
        <taxon>Streptophyta</taxon>
        <taxon>Embryophyta</taxon>
        <taxon>Tracheophyta</taxon>
        <taxon>Spermatophyta</taxon>
        <taxon>Magnoliopsida</taxon>
        <taxon>eudicotyledons</taxon>
        <taxon>Gunneridae</taxon>
        <taxon>Pentapetalae</taxon>
        <taxon>Saxifragales</taxon>
        <taxon>Crassulaceae</taxon>
        <taxon>Kalanchoe</taxon>
    </lineage>
</organism>
<dbReference type="PROSITE" id="PS51354">
    <property type="entry name" value="GLUTAREDOXIN_2"/>
    <property type="match status" value="1"/>
</dbReference>
<evidence type="ECO:0000256" key="1">
    <source>
        <dbReference type="ARBA" id="ARBA00022679"/>
    </source>
</evidence>
<comment type="catalytic activity">
    <reaction evidence="2 3">
        <text>RX + glutathione = an S-substituted glutathione + a halide anion + H(+)</text>
        <dbReference type="Rhea" id="RHEA:16437"/>
        <dbReference type="ChEBI" id="CHEBI:15378"/>
        <dbReference type="ChEBI" id="CHEBI:16042"/>
        <dbReference type="ChEBI" id="CHEBI:17792"/>
        <dbReference type="ChEBI" id="CHEBI:57925"/>
        <dbReference type="ChEBI" id="CHEBI:90779"/>
        <dbReference type="EC" id="2.5.1.18"/>
    </reaction>
</comment>